<organism evidence="2 3">
    <name type="scientific">Paenalkalicoccus suaedae</name>
    <dbReference type="NCBI Taxonomy" id="2592382"/>
    <lineage>
        <taxon>Bacteria</taxon>
        <taxon>Bacillati</taxon>
        <taxon>Bacillota</taxon>
        <taxon>Bacilli</taxon>
        <taxon>Bacillales</taxon>
        <taxon>Bacillaceae</taxon>
        <taxon>Paenalkalicoccus</taxon>
    </lineage>
</organism>
<gene>
    <name evidence="2" type="primary">spoIID</name>
    <name evidence="2" type="ORF">FLK61_39720</name>
</gene>
<dbReference type="PANTHER" id="PTHR30032">
    <property type="entry name" value="N-ACETYLMURAMOYL-L-ALANINE AMIDASE-RELATED"/>
    <property type="match status" value="1"/>
</dbReference>
<dbReference type="KEGG" id="psua:FLK61_39720"/>
<dbReference type="GO" id="GO:0030435">
    <property type="term" value="P:sporulation resulting in formation of a cellular spore"/>
    <property type="evidence" value="ECO:0007669"/>
    <property type="project" value="InterPro"/>
</dbReference>
<dbReference type="NCBIfam" id="TIGR02870">
    <property type="entry name" value="spore_II_D"/>
    <property type="match status" value="1"/>
</dbReference>
<evidence type="ECO:0000313" key="2">
    <source>
        <dbReference type="EMBL" id="QKS73339.1"/>
    </source>
</evidence>
<reference evidence="3" key="1">
    <citation type="submission" date="2019-07" db="EMBL/GenBank/DDBJ databases">
        <title>Bacillus alkalisoli sp. nov. isolated from saline soil.</title>
        <authorList>
            <person name="Sun J.-Q."/>
            <person name="Xu L."/>
        </authorList>
    </citation>
    <scope>NUCLEOTIDE SEQUENCE [LARGE SCALE GENOMIC DNA]</scope>
    <source>
        <strain evidence="3">M4U3P1</strain>
    </source>
</reference>
<dbReference type="GO" id="GO:0030288">
    <property type="term" value="C:outer membrane-bounded periplasmic space"/>
    <property type="evidence" value="ECO:0007669"/>
    <property type="project" value="TreeGrafter"/>
</dbReference>
<dbReference type="InterPro" id="IPR013693">
    <property type="entry name" value="SpoIID/LytB_N"/>
</dbReference>
<keyword evidence="3" id="KW-1185">Reference proteome</keyword>
<accession>A0A859FKN4</accession>
<evidence type="ECO:0000259" key="1">
    <source>
        <dbReference type="Pfam" id="PF08486"/>
    </source>
</evidence>
<dbReference type="PANTHER" id="PTHR30032:SF4">
    <property type="entry name" value="AMIDASE ENHANCER"/>
    <property type="match status" value="1"/>
</dbReference>
<dbReference type="EMBL" id="CP041372">
    <property type="protein sequence ID" value="QKS73339.1"/>
    <property type="molecule type" value="Genomic_DNA"/>
</dbReference>
<dbReference type="InterPro" id="IPR013486">
    <property type="entry name" value="SpoIID/LytB"/>
</dbReference>
<protein>
    <submittedName>
        <fullName evidence="2">Stage II sporulation protein D</fullName>
    </submittedName>
</protein>
<evidence type="ECO:0000313" key="3">
    <source>
        <dbReference type="Proteomes" id="UP000318138"/>
    </source>
</evidence>
<dbReference type="InterPro" id="IPR014225">
    <property type="entry name" value="Spore_II_D_firmicutes"/>
</dbReference>
<name>A0A859FKN4_9BACI</name>
<proteinExistence type="predicted"/>
<feature type="domain" description="Sporulation stage II protein D amidase enhancer LytB N-terminal" evidence="1">
    <location>
        <begin position="60"/>
        <end position="156"/>
    </location>
</feature>
<dbReference type="InterPro" id="IPR051922">
    <property type="entry name" value="Bact_Sporulation_Assoc"/>
</dbReference>
<dbReference type="AlphaFoldDB" id="A0A859FKN4"/>
<dbReference type="Pfam" id="PF08486">
    <property type="entry name" value="SpoIID"/>
    <property type="match status" value="1"/>
</dbReference>
<dbReference type="Proteomes" id="UP000318138">
    <property type="component" value="Chromosome"/>
</dbReference>
<sequence>MKKYLLTLFVGLILILLLPALLVTVLHTDNVASEPNGQAVMKAVHKADDVQEPTVSITRSETNESEELAFEEYIIGVVAAEMPASYEEEALKAQAVAARTYFLRQLLDGQDVTDTTAHQVFKDEAQLRETWGNEYDTYYTKIQHAVIATQGEVLTYEGEPIVATFFSTSSGKTENAEDYWGGALPYLRSVTSDWDSSSPKYEKVYEVSHEEVASGLGVSVGGRISALTEGGAVAEFEIGGKTLTGREVREKLGLDSSAFEWVESATGVTITTRGWGHGVGMSQYGANQMALDGQKYETILHHYYSGVVVEDGYGGKFKN</sequence>
<dbReference type="NCBIfam" id="TIGR02669">
    <property type="entry name" value="SpoIID_LytB"/>
    <property type="match status" value="1"/>
</dbReference>